<dbReference type="PRINTS" id="PR00446">
    <property type="entry name" value="HYDRGNUPTAKE"/>
</dbReference>
<dbReference type="GO" id="GO:0008047">
    <property type="term" value="F:enzyme activator activity"/>
    <property type="evidence" value="ECO:0007669"/>
    <property type="project" value="InterPro"/>
</dbReference>
<protein>
    <submittedName>
        <fullName evidence="5">Hydrogenase maturation protease</fullName>
    </submittedName>
</protein>
<dbReference type="Proteomes" id="UP000094501">
    <property type="component" value="Unassembled WGS sequence"/>
</dbReference>
<evidence type="ECO:0000313" key="6">
    <source>
        <dbReference type="Proteomes" id="UP000094501"/>
    </source>
</evidence>
<proteinExistence type="inferred from homology"/>
<comment type="similarity">
    <text evidence="1">Belongs to the peptidase A31 family.</text>
</comment>
<evidence type="ECO:0000256" key="2">
    <source>
        <dbReference type="ARBA" id="ARBA00022670"/>
    </source>
</evidence>
<keyword evidence="6" id="KW-1185">Reference proteome</keyword>
<dbReference type="AlphaFoldDB" id="A0A1E3W0S2"/>
<evidence type="ECO:0000313" key="5">
    <source>
        <dbReference type="EMBL" id="ODR99397.1"/>
    </source>
</evidence>
<dbReference type="Gene3D" id="3.40.50.1450">
    <property type="entry name" value="HybD-like"/>
    <property type="match status" value="1"/>
</dbReference>
<dbReference type="InterPro" id="IPR023430">
    <property type="entry name" value="Pept_HybD-like_dom_sf"/>
</dbReference>
<evidence type="ECO:0000256" key="3">
    <source>
        <dbReference type="ARBA" id="ARBA00022750"/>
    </source>
</evidence>
<dbReference type="PANTHER" id="PTHR30302:SF1">
    <property type="entry name" value="HYDROGENASE 2 MATURATION PROTEASE"/>
    <property type="match status" value="1"/>
</dbReference>
<organism evidence="5 6">
    <name type="scientific">Methyloceanibacter methanicus</name>
    <dbReference type="NCBI Taxonomy" id="1774968"/>
    <lineage>
        <taxon>Bacteria</taxon>
        <taxon>Pseudomonadati</taxon>
        <taxon>Pseudomonadota</taxon>
        <taxon>Alphaproteobacteria</taxon>
        <taxon>Hyphomicrobiales</taxon>
        <taxon>Hyphomicrobiaceae</taxon>
        <taxon>Methyloceanibacter</taxon>
    </lineage>
</organism>
<dbReference type="OrthoDB" id="9792731at2"/>
<dbReference type="GO" id="GO:0016485">
    <property type="term" value="P:protein processing"/>
    <property type="evidence" value="ECO:0007669"/>
    <property type="project" value="TreeGrafter"/>
</dbReference>
<dbReference type="NCBIfam" id="TIGR00072">
    <property type="entry name" value="hydrog_prot"/>
    <property type="match status" value="1"/>
</dbReference>
<keyword evidence="2 5" id="KW-0645">Protease</keyword>
<accession>A0A1E3W0S2</accession>
<sequence length="162" mass="17198">MIAVIACGNANRRDDGAGPEVMRVLKEGVLASKEPEVRLLDAGTDGMGVMFAARGCRSLILVDACRSGSESGAVFEVPGEELVQPYQPSLNLHDFRWDHALHAGRSIYGEDFPDDVVVLLIEAANVDFGLELSPPVAGAVAKVAARIEALVAERLNGKTDRG</sequence>
<comment type="caution">
    <text evidence="5">The sequence shown here is derived from an EMBL/GenBank/DDBJ whole genome shotgun (WGS) entry which is preliminary data.</text>
</comment>
<dbReference type="STRING" id="1774968.AUC68_05355"/>
<dbReference type="Pfam" id="PF01750">
    <property type="entry name" value="HycI"/>
    <property type="match status" value="1"/>
</dbReference>
<keyword evidence="4" id="KW-0378">Hydrolase</keyword>
<dbReference type="InterPro" id="IPR000671">
    <property type="entry name" value="Peptidase_A31"/>
</dbReference>
<name>A0A1E3W0S2_9HYPH</name>
<dbReference type="SUPFAM" id="SSF53163">
    <property type="entry name" value="HybD-like"/>
    <property type="match status" value="1"/>
</dbReference>
<dbReference type="GO" id="GO:0004190">
    <property type="term" value="F:aspartic-type endopeptidase activity"/>
    <property type="evidence" value="ECO:0007669"/>
    <property type="project" value="UniProtKB-KW"/>
</dbReference>
<keyword evidence="3" id="KW-0064">Aspartyl protease</keyword>
<reference evidence="5 6" key="1">
    <citation type="journal article" date="2016" name="Environ. Microbiol.">
        <title>New Methyloceanibacter diversity from North Sea sediments includes methanotroph containing solely the soluble methane monooxygenase.</title>
        <authorList>
            <person name="Vekeman B."/>
            <person name="Kerckhof F.M."/>
            <person name="Cremers G."/>
            <person name="de Vos P."/>
            <person name="Vandamme P."/>
            <person name="Boon N."/>
            <person name="Op den Camp H.J."/>
            <person name="Heylen K."/>
        </authorList>
    </citation>
    <scope>NUCLEOTIDE SEQUENCE [LARGE SCALE GENOMIC DNA]</scope>
    <source>
        <strain evidence="5 6">R-67174</strain>
    </source>
</reference>
<dbReference type="EMBL" id="LPWG01000011">
    <property type="protein sequence ID" value="ODR99397.1"/>
    <property type="molecule type" value="Genomic_DNA"/>
</dbReference>
<dbReference type="RefSeq" id="WP_069437338.1">
    <property type="nucleotide sequence ID" value="NZ_LPWG01000011.1"/>
</dbReference>
<evidence type="ECO:0000256" key="1">
    <source>
        <dbReference type="ARBA" id="ARBA00006814"/>
    </source>
</evidence>
<evidence type="ECO:0000256" key="4">
    <source>
        <dbReference type="ARBA" id="ARBA00022801"/>
    </source>
</evidence>
<gene>
    <name evidence="5" type="ORF">AUC68_05355</name>
</gene>
<dbReference type="PANTHER" id="PTHR30302">
    <property type="entry name" value="HYDROGENASE 1 MATURATION PROTEASE"/>
    <property type="match status" value="1"/>
</dbReference>